<accession>A0A0E9WXE8</accession>
<reference evidence="1" key="1">
    <citation type="submission" date="2014-11" db="EMBL/GenBank/DDBJ databases">
        <authorList>
            <person name="Amaro Gonzalez C."/>
        </authorList>
    </citation>
    <scope>NUCLEOTIDE SEQUENCE</scope>
</reference>
<organism evidence="1">
    <name type="scientific">Anguilla anguilla</name>
    <name type="common">European freshwater eel</name>
    <name type="synonym">Muraena anguilla</name>
    <dbReference type="NCBI Taxonomy" id="7936"/>
    <lineage>
        <taxon>Eukaryota</taxon>
        <taxon>Metazoa</taxon>
        <taxon>Chordata</taxon>
        <taxon>Craniata</taxon>
        <taxon>Vertebrata</taxon>
        <taxon>Euteleostomi</taxon>
        <taxon>Actinopterygii</taxon>
        <taxon>Neopterygii</taxon>
        <taxon>Teleostei</taxon>
        <taxon>Anguilliformes</taxon>
        <taxon>Anguillidae</taxon>
        <taxon>Anguilla</taxon>
    </lineage>
</organism>
<evidence type="ECO:0000313" key="1">
    <source>
        <dbReference type="EMBL" id="JAH95182.1"/>
    </source>
</evidence>
<dbReference type="EMBL" id="GBXM01013395">
    <property type="protein sequence ID" value="JAH95182.1"/>
    <property type="molecule type" value="Transcribed_RNA"/>
</dbReference>
<name>A0A0E9WXE8_ANGAN</name>
<protein>
    <submittedName>
        <fullName evidence="1">Uncharacterized protein</fullName>
    </submittedName>
</protein>
<sequence length="120" mass="13859">MAIACKQDALFTFCRWKKYYLLANSYKKLQFSSPECTCLLMGSVTLWLRVLLAILTTLNNQSCLRQMNCQPFIGSERLQSNFSWVIFCIVSYCKIICSNLHYTNDSFFLPTLKCLNIGIV</sequence>
<dbReference type="AlphaFoldDB" id="A0A0E9WXE8"/>
<reference evidence="1" key="2">
    <citation type="journal article" date="2015" name="Fish Shellfish Immunol.">
        <title>Early steps in the European eel (Anguilla anguilla)-Vibrio vulnificus interaction in the gills: Role of the RtxA13 toxin.</title>
        <authorList>
            <person name="Callol A."/>
            <person name="Pajuelo D."/>
            <person name="Ebbesson L."/>
            <person name="Teles M."/>
            <person name="MacKenzie S."/>
            <person name="Amaro C."/>
        </authorList>
    </citation>
    <scope>NUCLEOTIDE SEQUENCE</scope>
</reference>
<proteinExistence type="predicted"/>